<keyword evidence="3" id="KW-1133">Transmembrane helix</keyword>
<dbReference type="Gene3D" id="6.10.340.10">
    <property type="match status" value="1"/>
</dbReference>
<organism evidence="7 8">
    <name type="scientific">Pseudanabaena catenata USMAC16</name>
    <dbReference type="NCBI Taxonomy" id="1855837"/>
    <lineage>
        <taxon>Bacteria</taxon>
        <taxon>Bacillati</taxon>
        <taxon>Cyanobacteriota</taxon>
        <taxon>Cyanophyceae</taxon>
        <taxon>Pseudanabaenales</taxon>
        <taxon>Pseudanabaenaceae</taxon>
        <taxon>Pseudanabaena</taxon>
    </lineage>
</organism>
<feature type="coiled-coil region" evidence="2">
    <location>
        <begin position="542"/>
        <end position="580"/>
    </location>
</feature>
<sequence>MARNRLEDRLKQNMMLFKPAIVLMNRLKYPQKFFLISLLFVLPLALVMNLLMSELNSRVEFTQKEIYGNAYLRPISQLWQYIPQRQLILQNQFYRNSQGASFIDRSEDRSDRLEISQSPQRELQDLQNAIEREFANLEKVDRRIGGIIQTGDKLKDMETLRQDLQKSTGLAEFRNQDLVLEKLDRLRAYVVDFSNLILDPDLDTFYLMDASAVKLPEMQKVLNKMMRTYREMTFAKETANEKKTLLISLLGSLDEYNNDLTANLERAFKNNRRGNLRNSLSGALHDFVSGVNEAIANTNQIVDKESQSTLAEGAYQQTIENTLKYSFTLSQQIFDRLDELLMYRIQAIEERKLFISLFVLIIFMAIAYLFVGFYLSVMRTVYQLDIASKLMTSGNAAEIELDSKDELSMVVRSFNKVAIALRESEEKYRSIFENSVDGIFQTSPEGKYLSVNLALARIYGYESVEQMVTQLVDVNTQLYVEPDRRQQFQALMDVNDTITNFESQVYRRDRSAIWISENVRVLRDEHGKILYYEGTVEDISQRKLAEIALEKANQQIIALNERLKQENLRMSSELEVTRKLQEMILPKDKELAMVIGLDIAGFMEPAAEVGGDYYDVLQQNGRIKIGIGDVTGHGLESGMLMIMVQTAVRTLLQNEEDDPVRFLDILNRTIYGNVQRMDSDKNLTLSLIDYDQGKLTLSGQHEEMIVVRKNGYLERFDTIDLGFPIGLEEEIGNFLAHKQIHLNSGDVVVLYTDGITEAENEARKLYGVDRLCEVICQNVDASAIAIRQAVIEDLRSHIGNQKIYDDITLLVLKQK</sequence>
<feature type="domain" description="HAMP" evidence="6">
    <location>
        <begin position="375"/>
        <end position="426"/>
    </location>
</feature>
<dbReference type="NCBIfam" id="TIGR00229">
    <property type="entry name" value="sensory_box"/>
    <property type="match status" value="1"/>
</dbReference>
<feature type="domain" description="PAC" evidence="5">
    <location>
        <begin position="499"/>
        <end position="551"/>
    </location>
</feature>
<dbReference type="Gene3D" id="3.60.40.10">
    <property type="entry name" value="PPM-type phosphatase domain"/>
    <property type="match status" value="1"/>
</dbReference>
<dbReference type="Pfam" id="PF13426">
    <property type="entry name" value="PAS_9"/>
    <property type="match status" value="1"/>
</dbReference>
<dbReference type="Pfam" id="PF07228">
    <property type="entry name" value="SpoIIE"/>
    <property type="match status" value="1"/>
</dbReference>
<feature type="transmembrane region" description="Helical" evidence="3">
    <location>
        <begin position="353"/>
        <end position="375"/>
    </location>
</feature>
<dbReference type="PROSITE" id="PS50885">
    <property type="entry name" value="HAMP"/>
    <property type="match status" value="1"/>
</dbReference>
<proteinExistence type="predicted"/>
<protein>
    <submittedName>
        <fullName evidence="7">SpoIIE family protein phosphatase</fullName>
    </submittedName>
</protein>
<gene>
    <name evidence="7" type="ORF">FEV09_18780</name>
</gene>
<dbReference type="SMART" id="SM00086">
    <property type="entry name" value="PAC"/>
    <property type="match status" value="1"/>
</dbReference>
<dbReference type="Gene3D" id="3.30.450.20">
    <property type="entry name" value="PAS domain"/>
    <property type="match status" value="1"/>
</dbReference>
<evidence type="ECO:0000256" key="2">
    <source>
        <dbReference type="SAM" id="Coils"/>
    </source>
</evidence>
<dbReference type="EMBL" id="VBTY01000202">
    <property type="protein sequence ID" value="MDG3496589.1"/>
    <property type="molecule type" value="Genomic_DNA"/>
</dbReference>
<keyword evidence="3" id="KW-0472">Membrane</keyword>
<accession>A0A9X4RMW1</accession>
<evidence type="ECO:0000313" key="8">
    <source>
        <dbReference type="Proteomes" id="UP001152872"/>
    </source>
</evidence>
<dbReference type="GO" id="GO:0007165">
    <property type="term" value="P:signal transduction"/>
    <property type="evidence" value="ECO:0007669"/>
    <property type="project" value="InterPro"/>
</dbReference>
<dbReference type="AlphaFoldDB" id="A0A9X4RMW1"/>
<dbReference type="Proteomes" id="UP001152872">
    <property type="component" value="Unassembled WGS sequence"/>
</dbReference>
<dbReference type="SUPFAM" id="SSF55785">
    <property type="entry name" value="PYP-like sensor domain (PAS domain)"/>
    <property type="match status" value="1"/>
</dbReference>
<dbReference type="GO" id="GO:0016020">
    <property type="term" value="C:membrane"/>
    <property type="evidence" value="ECO:0007669"/>
    <property type="project" value="InterPro"/>
</dbReference>
<dbReference type="PROSITE" id="PS50112">
    <property type="entry name" value="PAS"/>
    <property type="match status" value="1"/>
</dbReference>
<dbReference type="InterPro" id="IPR003660">
    <property type="entry name" value="HAMP_dom"/>
</dbReference>
<feature type="domain" description="PAS" evidence="4">
    <location>
        <begin position="424"/>
        <end position="501"/>
    </location>
</feature>
<dbReference type="PANTHER" id="PTHR43156">
    <property type="entry name" value="STAGE II SPORULATION PROTEIN E-RELATED"/>
    <property type="match status" value="1"/>
</dbReference>
<dbReference type="SMART" id="SM00331">
    <property type="entry name" value="PP2C_SIG"/>
    <property type="match status" value="1"/>
</dbReference>
<keyword evidence="1" id="KW-0378">Hydrolase</keyword>
<evidence type="ECO:0000259" key="4">
    <source>
        <dbReference type="PROSITE" id="PS50112"/>
    </source>
</evidence>
<dbReference type="PROSITE" id="PS50113">
    <property type="entry name" value="PAC"/>
    <property type="match status" value="1"/>
</dbReference>
<evidence type="ECO:0000259" key="6">
    <source>
        <dbReference type="PROSITE" id="PS50885"/>
    </source>
</evidence>
<dbReference type="PANTHER" id="PTHR43156:SF2">
    <property type="entry name" value="STAGE II SPORULATION PROTEIN E"/>
    <property type="match status" value="1"/>
</dbReference>
<dbReference type="CDD" id="cd00130">
    <property type="entry name" value="PAS"/>
    <property type="match status" value="1"/>
</dbReference>
<dbReference type="GO" id="GO:0016791">
    <property type="term" value="F:phosphatase activity"/>
    <property type="evidence" value="ECO:0007669"/>
    <property type="project" value="TreeGrafter"/>
</dbReference>
<dbReference type="InterPro" id="IPR000700">
    <property type="entry name" value="PAS-assoc_C"/>
</dbReference>
<keyword evidence="8" id="KW-1185">Reference proteome</keyword>
<dbReference type="SMART" id="SM00091">
    <property type="entry name" value="PAS"/>
    <property type="match status" value="1"/>
</dbReference>
<dbReference type="RefSeq" id="WP_009628778.1">
    <property type="nucleotide sequence ID" value="NZ_VBTY01000202.1"/>
</dbReference>
<comment type="caution">
    <text evidence="7">The sequence shown here is derived from an EMBL/GenBank/DDBJ whole genome shotgun (WGS) entry which is preliminary data.</text>
</comment>
<dbReference type="InterPro" id="IPR036457">
    <property type="entry name" value="PPM-type-like_dom_sf"/>
</dbReference>
<evidence type="ECO:0000259" key="5">
    <source>
        <dbReference type="PROSITE" id="PS50113"/>
    </source>
</evidence>
<keyword evidence="3" id="KW-0812">Transmembrane</keyword>
<name>A0A9X4RMW1_9CYAN</name>
<reference evidence="7" key="1">
    <citation type="submission" date="2019-05" db="EMBL/GenBank/DDBJ databases">
        <title>Whole genome sequencing of Pseudanabaena catenata USMAC16.</title>
        <authorList>
            <person name="Khan Z."/>
            <person name="Omar W.M."/>
            <person name="Convey P."/>
            <person name="Merican F."/>
            <person name="Najimudin N."/>
        </authorList>
    </citation>
    <scope>NUCLEOTIDE SEQUENCE</scope>
    <source>
        <strain evidence="7">USMAC16</strain>
    </source>
</reference>
<evidence type="ECO:0000256" key="3">
    <source>
        <dbReference type="SAM" id="Phobius"/>
    </source>
</evidence>
<dbReference type="InterPro" id="IPR035965">
    <property type="entry name" value="PAS-like_dom_sf"/>
</dbReference>
<evidence type="ECO:0000313" key="7">
    <source>
        <dbReference type="EMBL" id="MDG3496589.1"/>
    </source>
</evidence>
<feature type="transmembrane region" description="Helical" evidence="3">
    <location>
        <begin position="33"/>
        <end position="52"/>
    </location>
</feature>
<dbReference type="InterPro" id="IPR052016">
    <property type="entry name" value="Bact_Sigma-Reg"/>
</dbReference>
<dbReference type="InterPro" id="IPR000014">
    <property type="entry name" value="PAS"/>
</dbReference>
<dbReference type="InterPro" id="IPR001610">
    <property type="entry name" value="PAC"/>
</dbReference>
<dbReference type="InterPro" id="IPR001932">
    <property type="entry name" value="PPM-type_phosphatase-like_dom"/>
</dbReference>
<keyword evidence="2" id="KW-0175">Coiled coil</keyword>
<evidence type="ECO:0000256" key="1">
    <source>
        <dbReference type="ARBA" id="ARBA00022801"/>
    </source>
</evidence>